<dbReference type="InterPro" id="IPR029016">
    <property type="entry name" value="GAF-like_dom_sf"/>
</dbReference>
<feature type="compositionally biased region" description="Pro residues" evidence="8">
    <location>
        <begin position="26"/>
        <end position="40"/>
    </location>
</feature>
<dbReference type="PRINTS" id="PR01033">
    <property type="entry name" value="PHYTOCHROME"/>
</dbReference>
<dbReference type="PROSITE" id="PS50046">
    <property type="entry name" value="PHYTOCHROME_2"/>
    <property type="match status" value="1"/>
</dbReference>
<dbReference type="InterPro" id="IPR016132">
    <property type="entry name" value="Phyto_chromo_attachment"/>
</dbReference>
<keyword evidence="6" id="KW-0804">Transcription</keyword>
<evidence type="ECO:0000259" key="9">
    <source>
        <dbReference type="PROSITE" id="PS50046"/>
    </source>
</evidence>
<dbReference type="EMBL" id="OZ021745">
    <property type="protein sequence ID" value="CAK9313280.1"/>
    <property type="molecule type" value="Genomic_DNA"/>
</dbReference>
<evidence type="ECO:0000256" key="2">
    <source>
        <dbReference type="ARBA" id="ARBA00022543"/>
    </source>
</evidence>
<keyword evidence="7" id="KW-0675">Receptor</keyword>
<reference evidence="10 11" key="1">
    <citation type="submission" date="2024-03" db="EMBL/GenBank/DDBJ databases">
        <authorList>
            <person name="Gkanogiannis A."/>
            <person name="Becerra Lopez-Lavalle L."/>
        </authorList>
    </citation>
    <scope>NUCLEOTIDE SEQUENCE [LARGE SCALE GENOMIC DNA]</scope>
</reference>
<dbReference type="Pfam" id="PF08446">
    <property type="entry name" value="PAS_2"/>
    <property type="match status" value="1"/>
</dbReference>
<feature type="region of interest" description="Disordered" evidence="8">
    <location>
        <begin position="1"/>
        <end position="52"/>
    </location>
</feature>
<evidence type="ECO:0000256" key="1">
    <source>
        <dbReference type="ARBA" id="ARBA00008235"/>
    </source>
</evidence>
<keyword evidence="4" id="KW-0157">Chromophore</keyword>
<proteinExistence type="inferred from homology"/>
<dbReference type="InterPro" id="IPR013654">
    <property type="entry name" value="PAS_2"/>
</dbReference>
<evidence type="ECO:0000256" key="3">
    <source>
        <dbReference type="ARBA" id="ARBA00022606"/>
    </source>
</evidence>
<dbReference type="PANTHER" id="PTHR47876:SF3">
    <property type="entry name" value="PHYTOCHROME 1"/>
    <property type="match status" value="1"/>
</dbReference>
<dbReference type="SMART" id="SM00065">
    <property type="entry name" value="GAF"/>
    <property type="match status" value="1"/>
</dbReference>
<dbReference type="Gene3D" id="3.30.450.40">
    <property type="match status" value="1"/>
</dbReference>
<dbReference type="InterPro" id="IPR001294">
    <property type="entry name" value="Phytochrome"/>
</dbReference>
<accession>A0ABP0Y2W7</accession>
<dbReference type="PANTHER" id="PTHR47876">
    <property type="entry name" value="OS08G0260000 PROTEIN"/>
    <property type="match status" value="1"/>
</dbReference>
<keyword evidence="5" id="KW-0805">Transcription regulation</keyword>
<evidence type="ECO:0000256" key="8">
    <source>
        <dbReference type="SAM" id="MobiDB-lite"/>
    </source>
</evidence>
<keyword evidence="11" id="KW-1185">Reference proteome</keyword>
<evidence type="ECO:0000256" key="7">
    <source>
        <dbReference type="ARBA" id="ARBA00023170"/>
    </source>
</evidence>
<feature type="compositionally biased region" description="Polar residues" evidence="8">
    <location>
        <begin position="1"/>
        <end position="10"/>
    </location>
</feature>
<feature type="compositionally biased region" description="Low complexity" evidence="8">
    <location>
        <begin position="41"/>
        <end position="52"/>
    </location>
</feature>
<keyword evidence="3" id="KW-0716">Sensory transduction</keyword>
<dbReference type="InterPro" id="IPR043150">
    <property type="entry name" value="Phytochrome_PHY_sf"/>
</dbReference>
<evidence type="ECO:0000313" key="11">
    <source>
        <dbReference type="Proteomes" id="UP001642487"/>
    </source>
</evidence>
<dbReference type="Gene3D" id="3.30.450.20">
    <property type="entry name" value="PAS domain"/>
    <property type="match status" value="1"/>
</dbReference>
<feature type="domain" description="Phytochrome chromophore attachment site" evidence="9">
    <location>
        <begin position="185"/>
        <end position="368"/>
    </location>
</feature>
<dbReference type="Gene3D" id="3.30.450.270">
    <property type="match status" value="1"/>
</dbReference>
<evidence type="ECO:0000313" key="10">
    <source>
        <dbReference type="EMBL" id="CAK9313280.1"/>
    </source>
</evidence>
<dbReference type="Proteomes" id="UP001642487">
    <property type="component" value="Chromosome 11"/>
</dbReference>
<organism evidence="10 11">
    <name type="scientific">Citrullus colocynthis</name>
    <name type="common">colocynth</name>
    <dbReference type="NCBI Taxonomy" id="252529"/>
    <lineage>
        <taxon>Eukaryota</taxon>
        <taxon>Viridiplantae</taxon>
        <taxon>Streptophyta</taxon>
        <taxon>Embryophyta</taxon>
        <taxon>Tracheophyta</taxon>
        <taxon>Spermatophyta</taxon>
        <taxon>Magnoliopsida</taxon>
        <taxon>eudicotyledons</taxon>
        <taxon>Gunneridae</taxon>
        <taxon>Pentapetalae</taxon>
        <taxon>rosids</taxon>
        <taxon>fabids</taxon>
        <taxon>Cucurbitales</taxon>
        <taxon>Cucurbitaceae</taxon>
        <taxon>Benincaseae</taxon>
        <taxon>Citrullus</taxon>
    </lineage>
</organism>
<evidence type="ECO:0000256" key="5">
    <source>
        <dbReference type="ARBA" id="ARBA00023015"/>
    </source>
</evidence>
<gene>
    <name evidence="10" type="ORF">CITCOLO1_LOCUS4993</name>
</gene>
<dbReference type="InterPro" id="IPR013515">
    <property type="entry name" value="Phytochrome_cen-reg"/>
</dbReference>
<keyword evidence="2" id="KW-0600">Photoreceptor protein</keyword>
<protein>
    <recommendedName>
        <fullName evidence="9">Phytochrome chromophore attachment site domain-containing protein</fullName>
    </recommendedName>
</protein>
<dbReference type="InterPro" id="IPR003018">
    <property type="entry name" value="GAF"/>
</dbReference>
<name>A0ABP0Y2W7_9ROSI</name>
<dbReference type="Pfam" id="PF00360">
    <property type="entry name" value="PHY"/>
    <property type="match status" value="1"/>
</dbReference>
<dbReference type="SUPFAM" id="SSF55785">
    <property type="entry name" value="PYP-like sensor domain (PAS domain)"/>
    <property type="match status" value="1"/>
</dbReference>
<evidence type="ECO:0000256" key="6">
    <source>
        <dbReference type="ARBA" id="ARBA00023163"/>
    </source>
</evidence>
<comment type="similarity">
    <text evidence="1">Belongs to the phytochrome family.</text>
</comment>
<evidence type="ECO:0000256" key="4">
    <source>
        <dbReference type="ARBA" id="ARBA00022991"/>
    </source>
</evidence>
<sequence>MQSFNPTLSNPVLPLTTPLQSITPPTQLPHHPPPPPPPPHTSTKSKNPTSSNLLALHPTTLKLIAFTQNAPEMLTTVAHTVPDGDNHPLLAIGTDLRAIFTNPTATALLKALAFPDVTLLNPILVHSKSSGKPFYAILYRVTGSLIIDFEPLKPDQVPVTAAGALQSYKLAAKAITRLQALPSGSLARLCDTMVQEVFELTGYDRVMACRFHDDDHGEVFSEVTKPGLEPYLGLHYPATDIPQAARFLFMKNKVRMIVDCRAKHVKVIQDHNLDFDLTLCGSTLRALHSCHLPSLDIMENMDSIASLVMAIVVNEEEDEENFDQNNNNNDASLQKHKRKRLWGLVVCHNTTPRFVPFPLRYACEFLAQVFAIHVNKELELENQILEKNILRTQTLLCDMLMRDAPLGIVSRTPNVMDLVKSDGAALLYDNKVWRLGITPTDFHLQDIASWIFQYHMDSTGLNTDSLYGAGYPGALALGDAVCGMAVVMISSEDMIFWFRSHIGDSVGWGKA</sequence>
<dbReference type="Pfam" id="PF01590">
    <property type="entry name" value="GAF"/>
    <property type="match status" value="1"/>
</dbReference>
<dbReference type="SUPFAM" id="SSF55781">
    <property type="entry name" value="GAF domain-like"/>
    <property type="match status" value="2"/>
</dbReference>
<dbReference type="InterPro" id="IPR035965">
    <property type="entry name" value="PAS-like_dom_sf"/>
</dbReference>